<reference evidence="1" key="1">
    <citation type="journal article" date="2015" name="Proc. Natl. Acad. Sci. U.S.A.">
        <title>Networks of energetic and metabolic interactions define dynamics in microbial communities.</title>
        <authorList>
            <person name="Embree M."/>
            <person name="Liu J.K."/>
            <person name="Al-Bassam M.M."/>
            <person name="Zengler K."/>
        </authorList>
    </citation>
    <scope>NUCLEOTIDE SEQUENCE</scope>
</reference>
<name>A0A0W8ERB6_9ZZZZ</name>
<organism evidence="1">
    <name type="scientific">hydrocarbon metagenome</name>
    <dbReference type="NCBI Taxonomy" id="938273"/>
    <lineage>
        <taxon>unclassified sequences</taxon>
        <taxon>metagenomes</taxon>
        <taxon>ecological metagenomes</taxon>
    </lineage>
</organism>
<proteinExistence type="predicted"/>
<dbReference type="EMBL" id="LNQE01001735">
    <property type="protein sequence ID" value="KUG11093.1"/>
    <property type="molecule type" value="Genomic_DNA"/>
</dbReference>
<gene>
    <name evidence="1" type="ORF">ASZ90_016506</name>
</gene>
<evidence type="ECO:0000313" key="1">
    <source>
        <dbReference type="EMBL" id="KUG11093.1"/>
    </source>
</evidence>
<sequence>MSHPLKRSYPSPGCPLFCLSRPLRNARGTKRVCRDPFHPTSG</sequence>
<accession>A0A0W8ERB6</accession>
<dbReference type="AlphaFoldDB" id="A0A0W8ERB6"/>
<comment type="caution">
    <text evidence="1">The sequence shown here is derived from an EMBL/GenBank/DDBJ whole genome shotgun (WGS) entry which is preliminary data.</text>
</comment>
<protein>
    <submittedName>
        <fullName evidence="1">Uncharacterized protein</fullName>
    </submittedName>
</protein>